<dbReference type="AlphaFoldDB" id="A0A0E9WQZ0"/>
<feature type="transmembrane region" description="Helical" evidence="1">
    <location>
        <begin position="43"/>
        <end position="65"/>
    </location>
</feature>
<accession>A0A0E9WQZ0</accession>
<proteinExistence type="predicted"/>
<reference evidence="2" key="2">
    <citation type="journal article" date="2015" name="Fish Shellfish Immunol.">
        <title>Early steps in the European eel (Anguilla anguilla)-Vibrio vulnificus interaction in the gills: Role of the RtxA13 toxin.</title>
        <authorList>
            <person name="Callol A."/>
            <person name="Pajuelo D."/>
            <person name="Ebbesson L."/>
            <person name="Teles M."/>
            <person name="MacKenzie S."/>
            <person name="Amaro C."/>
        </authorList>
    </citation>
    <scope>NUCLEOTIDE SEQUENCE</scope>
</reference>
<evidence type="ECO:0000256" key="1">
    <source>
        <dbReference type="SAM" id="Phobius"/>
    </source>
</evidence>
<sequence length="80" mass="9466">MEMSSFYSQISSSFLLVKVVLVMAFIFWQYLPELFYLKAFLNSLSLVYIDYDGIIISQFFMNTLLLENIKSYKINDLLIK</sequence>
<organism evidence="2">
    <name type="scientific">Anguilla anguilla</name>
    <name type="common">European freshwater eel</name>
    <name type="synonym">Muraena anguilla</name>
    <dbReference type="NCBI Taxonomy" id="7936"/>
    <lineage>
        <taxon>Eukaryota</taxon>
        <taxon>Metazoa</taxon>
        <taxon>Chordata</taxon>
        <taxon>Craniata</taxon>
        <taxon>Vertebrata</taxon>
        <taxon>Euteleostomi</taxon>
        <taxon>Actinopterygii</taxon>
        <taxon>Neopterygii</taxon>
        <taxon>Teleostei</taxon>
        <taxon>Anguilliformes</taxon>
        <taxon>Anguillidae</taxon>
        <taxon>Anguilla</taxon>
    </lineage>
</organism>
<keyword evidence="1" id="KW-0472">Membrane</keyword>
<feature type="transmembrane region" description="Helical" evidence="1">
    <location>
        <begin position="12"/>
        <end position="31"/>
    </location>
</feature>
<protein>
    <submittedName>
        <fullName evidence="2">Uncharacterized protein</fullName>
    </submittedName>
</protein>
<name>A0A0E9WQZ0_ANGAN</name>
<keyword evidence="1" id="KW-1133">Transmembrane helix</keyword>
<reference evidence="2" key="1">
    <citation type="submission" date="2014-11" db="EMBL/GenBank/DDBJ databases">
        <authorList>
            <person name="Amaro Gonzalez C."/>
        </authorList>
    </citation>
    <scope>NUCLEOTIDE SEQUENCE</scope>
</reference>
<evidence type="ECO:0000313" key="2">
    <source>
        <dbReference type="EMBL" id="JAH91868.1"/>
    </source>
</evidence>
<keyword evidence="1" id="KW-0812">Transmembrane</keyword>
<dbReference type="EMBL" id="GBXM01016709">
    <property type="protein sequence ID" value="JAH91868.1"/>
    <property type="molecule type" value="Transcribed_RNA"/>
</dbReference>